<dbReference type="AlphaFoldDB" id="A0A2N9X4P2"/>
<protein>
    <recommendedName>
        <fullName evidence="1">KAP NTPase domain-containing protein</fullName>
    </recommendedName>
</protein>
<dbReference type="SUPFAM" id="SSF52540">
    <property type="entry name" value="P-loop containing nucleoside triphosphate hydrolases"/>
    <property type="match status" value="1"/>
</dbReference>
<dbReference type="InterPro" id="IPR052754">
    <property type="entry name" value="NTPase_KAP_P-loop"/>
</dbReference>
<organism evidence="2 3">
    <name type="scientific">Snodgrassella alvi</name>
    <dbReference type="NCBI Taxonomy" id="1196083"/>
    <lineage>
        <taxon>Bacteria</taxon>
        <taxon>Pseudomonadati</taxon>
        <taxon>Pseudomonadota</taxon>
        <taxon>Betaproteobacteria</taxon>
        <taxon>Neisseriales</taxon>
        <taxon>Neisseriaceae</taxon>
        <taxon>Snodgrassella</taxon>
    </lineage>
</organism>
<sequence>MSENNLKKCVPIEIPDDNPFQNDVLNRKDNIEALTTFITSFEQSIVLCIDGGWGQGKTTFIRMWEKYLHQQSIPTIYFNAWESDYTDDALIALIGEIGLSIDKMPKENEEKSKGYLSKLMDKLGYLATHDSKKEWLTIFSAFGSFCTGGKIKVDKIFEFTNNLGACLAKEQIERYEKSKQVLTEFKDLLSKLTECYSTNNIKKPLVIFIDELDRCRPNFAIEVLEKAKHLFNVDNIIFVLATDKSQLAHSIRAVYGQGLDVNGYLRRFIDFDYLLPTLDKNNFFINLLQKFSLDQILQNLKFYNLNTLYNSEYTYLDFSYDLINLYQLTLREQEAICNILNIALRTRNPFDKSELTMLLFLIILKIKVPDIYKTFSKDSMSIFKNLALENVQSHFTLVDTNRLSKFPLLESLLLIASSSTSLSLDTPIVQNYINKYNLDEVKKTALEKCFEELGYIRYKELLELKKTIEFSVNFKFQ</sequence>
<dbReference type="InterPro" id="IPR027417">
    <property type="entry name" value="P-loop_NTPase"/>
</dbReference>
<dbReference type="EMBL" id="MEIL01000029">
    <property type="protein sequence ID" value="PIT38145.1"/>
    <property type="molecule type" value="Genomic_DNA"/>
</dbReference>
<gene>
    <name evidence="2" type="ORF">BHC54_06195</name>
</gene>
<dbReference type="InterPro" id="IPR011646">
    <property type="entry name" value="KAP_P-loop"/>
</dbReference>
<dbReference type="Pfam" id="PF07693">
    <property type="entry name" value="KAP_NTPase"/>
    <property type="match status" value="1"/>
</dbReference>
<dbReference type="Proteomes" id="UP000230202">
    <property type="component" value="Unassembled WGS sequence"/>
</dbReference>
<name>A0A2N9X4P2_9NEIS</name>
<keyword evidence="3" id="KW-1185">Reference proteome</keyword>
<dbReference type="Gene3D" id="3.40.50.300">
    <property type="entry name" value="P-loop containing nucleotide triphosphate hydrolases"/>
    <property type="match status" value="1"/>
</dbReference>
<reference evidence="2" key="1">
    <citation type="journal article" date="2017" name="MBio">
        <title>Type VI secretion-mediated competition in the bee gut microbiome.</title>
        <authorList>
            <person name="Steele M.I."/>
            <person name="Kwong W.K."/>
            <person name="Powell J.E."/>
            <person name="Whiteley M."/>
            <person name="Moran N.A."/>
        </authorList>
    </citation>
    <scope>NUCLEOTIDE SEQUENCE [LARGE SCALE GENOMIC DNA]</scope>
    <source>
        <strain evidence="2">WkB273</strain>
    </source>
</reference>
<dbReference type="RefSeq" id="WP_100152171.1">
    <property type="nucleotide sequence ID" value="NZ_MEIL01000029.1"/>
</dbReference>
<evidence type="ECO:0000259" key="1">
    <source>
        <dbReference type="Pfam" id="PF07693"/>
    </source>
</evidence>
<feature type="domain" description="KAP NTPase" evidence="1">
    <location>
        <begin position="31"/>
        <end position="305"/>
    </location>
</feature>
<dbReference type="PANTHER" id="PTHR22674">
    <property type="entry name" value="NTPASE, KAP FAMILY P-LOOP DOMAIN-CONTAINING 1"/>
    <property type="match status" value="1"/>
</dbReference>
<evidence type="ECO:0000313" key="2">
    <source>
        <dbReference type="EMBL" id="PIT38145.1"/>
    </source>
</evidence>
<accession>A0A2N9X4P2</accession>
<proteinExistence type="predicted"/>
<dbReference type="PANTHER" id="PTHR22674:SF6">
    <property type="entry name" value="NTPASE KAP FAMILY P-LOOP DOMAIN-CONTAINING PROTEIN 1"/>
    <property type="match status" value="1"/>
</dbReference>
<evidence type="ECO:0000313" key="3">
    <source>
        <dbReference type="Proteomes" id="UP000230202"/>
    </source>
</evidence>
<comment type="caution">
    <text evidence="2">The sequence shown here is derived from an EMBL/GenBank/DDBJ whole genome shotgun (WGS) entry which is preliminary data.</text>
</comment>